<evidence type="ECO:0000313" key="1">
    <source>
        <dbReference type="EMBL" id="MBJ7595976.1"/>
    </source>
</evidence>
<dbReference type="RefSeq" id="WP_337313578.1">
    <property type="nucleotide sequence ID" value="NZ_JAEKNS010000143.1"/>
</dbReference>
<dbReference type="Gene3D" id="3.40.50.300">
    <property type="entry name" value="P-loop containing nucleotide triphosphate hydrolases"/>
    <property type="match status" value="1"/>
</dbReference>
<dbReference type="Proteomes" id="UP000606991">
    <property type="component" value="Unassembled WGS sequence"/>
</dbReference>
<reference evidence="1 2" key="1">
    <citation type="submission" date="2020-10" db="EMBL/GenBank/DDBJ databases">
        <title>Ca. Dormibacterota MAGs.</title>
        <authorList>
            <person name="Montgomery K."/>
        </authorList>
    </citation>
    <scope>NUCLEOTIDE SEQUENCE [LARGE SCALE GENOMIC DNA]</scope>
    <source>
        <strain evidence="1">SC8812_S17_18</strain>
    </source>
</reference>
<dbReference type="SUPFAM" id="SSF52540">
    <property type="entry name" value="P-loop containing nucleoside triphosphate hydrolases"/>
    <property type="match status" value="1"/>
</dbReference>
<dbReference type="InterPro" id="IPR027417">
    <property type="entry name" value="P-loop_NTPase"/>
</dbReference>
<organism evidence="1 2">
    <name type="scientific">Candidatus Aeolococcus gillhamiae</name>
    <dbReference type="NCBI Taxonomy" id="3127015"/>
    <lineage>
        <taxon>Bacteria</taxon>
        <taxon>Bacillati</taxon>
        <taxon>Candidatus Dormiibacterota</taxon>
        <taxon>Candidatus Dormibacteria</taxon>
        <taxon>Candidatus Aeolococcales</taxon>
        <taxon>Candidatus Aeolococcaceae</taxon>
        <taxon>Candidatus Aeolococcus</taxon>
    </lineage>
</organism>
<sequence>MPLRIAVMTTSPGQGSTTYAVGLAWSAAADRTVRLVDADPAVGTVRTLLDIQGPTSIETVVGSAAVPASALEAQSVVIASRPQLRVVPGFRRWELRSAQVIGRVAPGLAQLPDDVVIADLGCPFDPPDGGSPSALSMLGAHFDAILVVIRAQADLLERALRLLDGVPLSRARLVIARPPHRREMGATLDLLREHLPALAVPLEWDWDPARVVRQGVSGVPLHRTGMLEETGLVGEGRAVEAASRGRALARFRPRRSEP</sequence>
<name>A0A934JUI9_9BACT</name>
<dbReference type="AlphaFoldDB" id="A0A934JUI9"/>
<comment type="caution">
    <text evidence="1">The sequence shown here is derived from an EMBL/GenBank/DDBJ whole genome shotgun (WGS) entry which is preliminary data.</text>
</comment>
<evidence type="ECO:0008006" key="3">
    <source>
        <dbReference type="Google" id="ProtNLM"/>
    </source>
</evidence>
<accession>A0A934JUI9</accession>
<proteinExistence type="predicted"/>
<evidence type="ECO:0000313" key="2">
    <source>
        <dbReference type="Proteomes" id="UP000606991"/>
    </source>
</evidence>
<protein>
    <recommendedName>
        <fullName evidence="3">CobQ/CobB/MinD/ParA nucleotide binding domain-containing protein</fullName>
    </recommendedName>
</protein>
<dbReference type="EMBL" id="JAEKNS010000143">
    <property type="protein sequence ID" value="MBJ7595976.1"/>
    <property type="molecule type" value="Genomic_DNA"/>
</dbReference>
<gene>
    <name evidence="1" type="ORF">JF886_14180</name>
</gene>